<reference evidence="2" key="2">
    <citation type="submission" date="2015-01" db="EMBL/GenBank/DDBJ databases">
        <title>Evolutionary Origins and Diversification of the Mycorrhizal Mutualists.</title>
        <authorList>
            <consortium name="DOE Joint Genome Institute"/>
            <consortium name="Mycorrhizal Genomics Consortium"/>
            <person name="Kohler A."/>
            <person name="Kuo A."/>
            <person name="Nagy L.G."/>
            <person name="Floudas D."/>
            <person name="Copeland A."/>
            <person name="Barry K.W."/>
            <person name="Cichocki N."/>
            <person name="Veneault-Fourrey C."/>
            <person name="LaButti K."/>
            <person name="Lindquist E.A."/>
            <person name="Lipzen A."/>
            <person name="Lundell T."/>
            <person name="Morin E."/>
            <person name="Murat C."/>
            <person name="Riley R."/>
            <person name="Ohm R."/>
            <person name="Sun H."/>
            <person name="Tunlid A."/>
            <person name="Henrissat B."/>
            <person name="Grigoriev I.V."/>
            <person name="Hibbett D.S."/>
            <person name="Martin F."/>
        </authorList>
    </citation>
    <scope>NUCLEOTIDE SEQUENCE [LARGE SCALE GENOMIC DNA]</scope>
    <source>
        <strain evidence="2">LaAM-08-1</strain>
    </source>
</reference>
<dbReference type="Proteomes" id="UP000054477">
    <property type="component" value="Unassembled WGS sequence"/>
</dbReference>
<evidence type="ECO:0000313" key="2">
    <source>
        <dbReference type="Proteomes" id="UP000054477"/>
    </source>
</evidence>
<gene>
    <name evidence="1" type="ORF">K443DRAFT_117642</name>
</gene>
<name>A0A0C9WPX1_9AGAR</name>
<dbReference type="EMBL" id="KN839504">
    <property type="protein sequence ID" value="KIJ89688.1"/>
    <property type="molecule type" value="Genomic_DNA"/>
</dbReference>
<sequence>MVCAVVNEGVSFSFDTCTVSDSDAKDSRPDISVIHIVGGTMQKPTIEDVRERYRKKGVDEKSQLNHLLSQYIARAGIKIVHRCVVLIGEFKRAPARAEFKRAPGQAEADVVTNILNAEEVPDDVDALTAGDWEAKLQVLLKEAIEDTMRYCAIHFIIYPSASEVIALASAGPFWQWATIRREQVPLFEWLSGLTVESEENEELRNNFNASFGHDYYVLTTAESDDQINKMRNVMFKLINNSHQEYPTFPTDFGFTLIPDKPKAQYFSVQ</sequence>
<proteinExistence type="predicted"/>
<protein>
    <submittedName>
        <fullName evidence="1">Uncharacterized protein</fullName>
    </submittedName>
</protein>
<dbReference type="OrthoDB" id="3049502at2759"/>
<dbReference type="HOGENOM" id="CLU_937105_0_0_1"/>
<dbReference type="AlphaFoldDB" id="A0A0C9WPX1"/>
<organism evidence="1 2">
    <name type="scientific">Laccaria amethystina LaAM-08-1</name>
    <dbReference type="NCBI Taxonomy" id="1095629"/>
    <lineage>
        <taxon>Eukaryota</taxon>
        <taxon>Fungi</taxon>
        <taxon>Dikarya</taxon>
        <taxon>Basidiomycota</taxon>
        <taxon>Agaricomycotina</taxon>
        <taxon>Agaricomycetes</taxon>
        <taxon>Agaricomycetidae</taxon>
        <taxon>Agaricales</taxon>
        <taxon>Agaricineae</taxon>
        <taxon>Hydnangiaceae</taxon>
        <taxon>Laccaria</taxon>
    </lineage>
</organism>
<accession>A0A0C9WPX1</accession>
<keyword evidence="2" id="KW-1185">Reference proteome</keyword>
<reference evidence="1 2" key="1">
    <citation type="submission" date="2014-04" db="EMBL/GenBank/DDBJ databases">
        <authorList>
            <consortium name="DOE Joint Genome Institute"/>
            <person name="Kuo A."/>
            <person name="Kohler A."/>
            <person name="Nagy L.G."/>
            <person name="Floudas D."/>
            <person name="Copeland A."/>
            <person name="Barry K.W."/>
            <person name="Cichocki N."/>
            <person name="Veneault-Fourrey C."/>
            <person name="LaButti K."/>
            <person name="Lindquist E.A."/>
            <person name="Lipzen A."/>
            <person name="Lundell T."/>
            <person name="Morin E."/>
            <person name="Murat C."/>
            <person name="Sun H."/>
            <person name="Tunlid A."/>
            <person name="Henrissat B."/>
            <person name="Grigoriev I.V."/>
            <person name="Hibbett D.S."/>
            <person name="Martin F."/>
            <person name="Nordberg H.P."/>
            <person name="Cantor M.N."/>
            <person name="Hua S.X."/>
        </authorList>
    </citation>
    <scope>NUCLEOTIDE SEQUENCE [LARGE SCALE GENOMIC DNA]</scope>
    <source>
        <strain evidence="1 2">LaAM-08-1</strain>
    </source>
</reference>
<evidence type="ECO:0000313" key="1">
    <source>
        <dbReference type="EMBL" id="KIJ89688.1"/>
    </source>
</evidence>